<evidence type="ECO:0000313" key="5">
    <source>
        <dbReference type="Proteomes" id="UP000199337"/>
    </source>
</evidence>
<evidence type="ECO:0000313" key="4">
    <source>
        <dbReference type="EMBL" id="SFG16478.1"/>
    </source>
</evidence>
<dbReference type="Gene3D" id="1.10.10.1320">
    <property type="entry name" value="Anti-sigma factor, zinc-finger domain"/>
    <property type="match status" value="1"/>
</dbReference>
<dbReference type="InterPro" id="IPR041916">
    <property type="entry name" value="Anti_sigma_zinc_sf"/>
</dbReference>
<dbReference type="EMBL" id="FOOX01000002">
    <property type="protein sequence ID" value="SFG16478.1"/>
    <property type="molecule type" value="Genomic_DNA"/>
</dbReference>
<accession>A0A1I2PK81</accession>
<evidence type="ECO:0000256" key="1">
    <source>
        <dbReference type="ARBA" id="ARBA00024353"/>
    </source>
</evidence>
<dbReference type="InterPro" id="IPR027383">
    <property type="entry name" value="Znf_put"/>
</dbReference>
<dbReference type="OrthoDB" id="1809230at2"/>
<name>A0A1I2PK81_9FIRM</name>
<dbReference type="GO" id="GO:0008270">
    <property type="term" value="F:zinc ion binding"/>
    <property type="evidence" value="ECO:0007669"/>
    <property type="project" value="UniProtKB-KW"/>
</dbReference>
<dbReference type="Proteomes" id="UP000199337">
    <property type="component" value="Unassembled WGS sequence"/>
</dbReference>
<dbReference type="STRING" id="341036.SAMN05660649_00945"/>
<keyword evidence="5" id="KW-1185">Reference proteome</keyword>
<reference evidence="5" key="1">
    <citation type="submission" date="2016-10" db="EMBL/GenBank/DDBJ databases">
        <authorList>
            <person name="Varghese N."/>
            <person name="Submissions S."/>
        </authorList>
    </citation>
    <scope>NUCLEOTIDE SEQUENCE [LARGE SCALE GENOMIC DNA]</scope>
    <source>
        <strain evidence="5">DSM 17038</strain>
    </source>
</reference>
<protein>
    <recommendedName>
        <fullName evidence="2">Anti-sigma-W factor RsiW</fullName>
    </recommendedName>
</protein>
<dbReference type="Pfam" id="PF13490">
    <property type="entry name" value="zf-HC2"/>
    <property type="match status" value="1"/>
</dbReference>
<keyword evidence="4" id="KW-0479">Metal-binding</keyword>
<dbReference type="RefSeq" id="WP_092469169.1">
    <property type="nucleotide sequence ID" value="NZ_FOOX01000002.1"/>
</dbReference>
<sequence>MKCSKEALQAFLDGELQQNEIEAVRRHLGCCPACRQELSRLRLLWLELQQDEKIEIPPELPFIRQQAIARAKAIIQETKDTEDVEQRPGISLWEAQKLAWQPALAGVSRIPGPRQLGRLAKATGRELPAVFRGVSAVVGRIVGKRRDQR</sequence>
<proteinExistence type="inferred from homology"/>
<evidence type="ECO:0000259" key="3">
    <source>
        <dbReference type="Pfam" id="PF13490"/>
    </source>
</evidence>
<evidence type="ECO:0000256" key="2">
    <source>
        <dbReference type="ARBA" id="ARBA00024438"/>
    </source>
</evidence>
<keyword evidence="4" id="KW-0863">Zinc-finger</keyword>
<organism evidence="4 5">
    <name type="scientific">Desulfotruncus arcticus DSM 17038</name>
    <dbReference type="NCBI Taxonomy" id="1121424"/>
    <lineage>
        <taxon>Bacteria</taxon>
        <taxon>Bacillati</taxon>
        <taxon>Bacillota</taxon>
        <taxon>Clostridia</taxon>
        <taxon>Eubacteriales</taxon>
        <taxon>Desulfallaceae</taxon>
        <taxon>Desulfotruncus</taxon>
    </lineage>
</organism>
<keyword evidence="4" id="KW-0862">Zinc</keyword>
<gene>
    <name evidence="4" type="ORF">SAMN05660649_00945</name>
</gene>
<comment type="similarity">
    <text evidence="1">Belongs to the zinc-associated anti-sigma factor (ZAS) superfamily. Anti-sigma-W factor family.</text>
</comment>
<feature type="domain" description="Putative zinc-finger" evidence="3">
    <location>
        <begin position="6"/>
        <end position="35"/>
    </location>
</feature>
<dbReference type="AlphaFoldDB" id="A0A1I2PK81"/>